<comment type="catalytic activity">
    <reaction evidence="10">
        <text>7-carboxy-7-carbaguanine + NH4(+) + 2 ATP = 7-cyano-7-carbaguanine + 2 AMP + 2 diphosphate + 2 H(+)</text>
        <dbReference type="Rhea" id="RHEA:27982"/>
        <dbReference type="ChEBI" id="CHEBI:15378"/>
        <dbReference type="ChEBI" id="CHEBI:28938"/>
        <dbReference type="ChEBI" id="CHEBI:30616"/>
        <dbReference type="ChEBI" id="CHEBI:33019"/>
        <dbReference type="ChEBI" id="CHEBI:45075"/>
        <dbReference type="ChEBI" id="CHEBI:61036"/>
        <dbReference type="ChEBI" id="CHEBI:456215"/>
        <dbReference type="EC" id="6.3.4.20"/>
    </reaction>
</comment>
<evidence type="ECO:0000256" key="8">
    <source>
        <dbReference type="ARBA" id="ARBA00037993"/>
    </source>
</evidence>
<dbReference type="EC" id="6.3.4.20" evidence="9"/>
<dbReference type="EMBL" id="CP008822">
    <property type="protein sequence ID" value="AIM27707.1"/>
    <property type="molecule type" value="Genomic_DNA"/>
</dbReference>
<evidence type="ECO:0000313" key="18">
    <source>
        <dbReference type="Proteomes" id="UP000056255"/>
    </source>
</evidence>
<evidence type="ECO:0000313" key="19">
    <source>
        <dbReference type="Proteomes" id="UP000061362"/>
    </source>
</evidence>
<keyword evidence="3" id="KW-0479">Metal-binding</keyword>
<dbReference type="PATRIC" id="fig|43687.5.peg.1698"/>
<dbReference type="Proteomes" id="UP000068832">
    <property type="component" value="Chromosome"/>
</dbReference>
<gene>
    <name evidence="11" type="ORF">HA72_1568</name>
    <name evidence="12" type="ORF">MsedA_1589</name>
    <name evidence="13" type="ORF">MsedB_1591</name>
    <name evidence="14" type="ORF">MsedC_1589</name>
    <name evidence="15" type="ORF">MsedD_1590</name>
    <name evidence="16" type="ORF">MsedE_1594</name>
</gene>
<dbReference type="PANTHER" id="PTHR42914:SF1">
    <property type="entry name" value="7-CYANO-7-DEAZAGUANINE SYNTHASE"/>
    <property type="match status" value="1"/>
</dbReference>
<dbReference type="OMA" id="GHKYHCG"/>
<evidence type="ECO:0000313" key="11">
    <source>
        <dbReference type="EMBL" id="AIM27707.1"/>
    </source>
</evidence>
<keyword evidence="6" id="KW-0067">ATP-binding</keyword>
<keyword evidence="4" id="KW-0547">Nucleotide-binding</keyword>
<dbReference type="SUPFAM" id="SSF52402">
    <property type="entry name" value="Adenine nucleotide alpha hydrolases-like"/>
    <property type="match status" value="1"/>
</dbReference>
<dbReference type="GO" id="GO:0005524">
    <property type="term" value="F:ATP binding"/>
    <property type="evidence" value="ECO:0007669"/>
    <property type="project" value="UniProtKB-KW"/>
</dbReference>
<accession>A0A088E7L8</accession>
<dbReference type="InterPro" id="IPR018317">
    <property type="entry name" value="QueC"/>
</dbReference>
<protein>
    <recommendedName>
        <fullName evidence="9">7-cyano-7-deazaguanine synthase</fullName>
        <ecNumber evidence="9">6.3.4.20</ecNumber>
    </recommendedName>
</protein>
<dbReference type="RefSeq" id="WP_012021510.1">
    <property type="nucleotide sequence ID" value="NZ_AP019770.1"/>
</dbReference>
<evidence type="ECO:0000313" key="22">
    <source>
        <dbReference type="Proteomes" id="UP000068832"/>
    </source>
</evidence>
<evidence type="ECO:0000313" key="16">
    <source>
        <dbReference type="EMBL" id="AKV83535.1"/>
    </source>
</evidence>
<dbReference type="AlphaFoldDB" id="A0A088E7L8"/>
<proteinExistence type="inferred from homology"/>
<evidence type="ECO:0000256" key="5">
    <source>
        <dbReference type="ARBA" id="ARBA00022833"/>
    </source>
</evidence>
<dbReference type="GO" id="GO:0046872">
    <property type="term" value="F:metal ion binding"/>
    <property type="evidence" value="ECO:0007669"/>
    <property type="project" value="UniProtKB-KW"/>
</dbReference>
<evidence type="ECO:0000256" key="10">
    <source>
        <dbReference type="ARBA" id="ARBA00047890"/>
    </source>
</evidence>
<evidence type="ECO:0000256" key="6">
    <source>
        <dbReference type="ARBA" id="ARBA00022840"/>
    </source>
</evidence>
<dbReference type="OrthoDB" id="6532at2157"/>
<reference evidence="19 20" key="2">
    <citation type="journal article" date="2015" name="Genome Announc.">
        <title>Complete Genome Sequences of Evolved Arsenate-Resistant Metallosphaera sedula Strains.</title>
        <authorList>
            <person name="Ai C."/>
            <person name="McCarthy S."/>
            <person name="Schackwitz W."/>
            <person name="Martin J."/>
            <person name="Lipzen A."/>
            <person name="Blum P."/>
        </authorList>
    </citation>
    <scope>NUCLEOTIDE SEQUENCE [LARGE SCALE GENOMIC DNA]</scope>
    <source>
        <strain evidence="14 20">ARS120-1</strain>
        <strain evidence="15 19">ARS120-2</strain>
        <strain evidence="12 22">ARS50-1</strain>
        <strain evidence="13 21">ARS50-2</strain>
    </source>
</reference>
<dbReference type="EMBL" id="CP012172">
    <property type="protein sequence ID" value="AKV74562.1"/>
    <property type="molecule type" value="Genomic_DNA"/>
</dbReference>
<comment type="similarity">
    <text evidence="8">Belongs to the QueC family.</text>
</comment>
<evidence type="ECO:0000256" key="3">
    <source>
        <dbReference type="ARBA" id="ARBA00022723"/>
    </source>
</evidence>
<dbReference type="EMBL" id="CP012174">
    <property type="protein sequence ID" value="AKV79052.1"/>
    <property type="molecule type" value="Genomic_DNA"/>
</dbReference>
<reference evidence="16 18" key="3">
    <citation type="submission" date="2015-07" db="EMBL/GenBank/DDBJ databases">
        <title>Physiological, transcriptional responses and genome re-sequencing of acid resistant extremely thermoacidophilic Metallosphaera sedula SARC-M1.</title>
        <authorList>
            <person name="Ai C."/>
            <person name="McCarthy S."/>
            <person name="Eckrich V."/>
            <person name="Rudrappa D."/>
            <person name="Qiu G."/>
            <person name="Blum P."/>
        </authorList>
    </citation>
    <scope>NUCLEOTIDE SEQUENCE [LARGE SCALE GENOMIC DNA]</scope>
    <source>
        <strain evidence="16 18">SARC-M1</strain>
    </source>
</reference>
<keyword evidence="2" id="KW-0436">Ligase</keyword>
<dbReference type="EMBL" id="CP012175">
    <property type="protein sequence ID" value="AKV81297.1"/>
    <property type="molecule type" value="Genomic_DNA"/>
</dbReference>
<dbReference type="GeneID" id="91756069"/>
<evidence type="ECO:0000313" key="20">
    <source>
        <dbReference type="Proteomes" id="UP000062398"/>
    </source>
</evidence>
<dbReference type="Proteomes" id="UP000062475">
    <property type="component" value="Chromosome"/>
</dbReference>
<name>A0A088E7L8_9CREN</name>
<dbReference type="Proteomes" id="UP000056255">
    <property type="component" value="Chromosome"/>
</dbReference>
<comment type="function">
    <text evidence="7">Catalyzes the ATP-dependent conversion of 7-carboxy-7-deazaguanine (CDG) to 7-cyano-7-deazaguanine (preQ(0)).</text>
</comment>
<dbReference type="Proteomes" id="UP000062398">
    <property type="component" value="Chromosome"/>
</dbReference>
<evidence type="ECO:0000313" key="17">
    <source>
        <dbReference type="Proteomes" id="UP000029084"/>
    </source>
</evidence>
<reference evidence="11 17" key="1">
    <citation type="journal article" date="2014" name="J. Bacteriol.">
        <title>Role of an Archaeal PitA Transporter in the Copper and Arsenic Resistance of Metallosphaera sedula, an Extreme Thermoacidophile.</title>
        <authorList>
            <person name="McCarthy S."/>
            <person name="Ai C."/>
            <person name="Wheaton G."/>
            <person name="Tevatia R."/>
            <person name="Eckrich V."/>
            <person name="Kelly R."/>
            <person name="Blum P."/>
        </authorList>
    </citation>
    <scope>NUCLEOTIDE SEQUENCE [LARGE SCALE GENOMIC DNA]</scope>
    <source>
        <strain evidence="11 17">CuR1</strain>
    </source>
</reference>
<dbReference type="EMBL" id="CP012173">
    <property type="protein sequence ID" value="AKV76801.1"/>
    <property type="molecule type" value="Genomic_DNA"/>
</dbReference>
<dbReference type="Proteomes" id="UP000029084">
    <property type="component" value="Chromosome"/>
</dbReference>
<evidence type="ECO:0000313" key="15">
    <source>
        <dbReference type="EMBL" id="AKV81297.1"/>
    </source>
</evidence>
<evidence type="ECO:0000313" key="21">
    <source>
        <dbReference type="Proteomes" id="UP000062475"/>
    </source>
</evidence>
<evidence type="ECO:0000256" key="2">
    <source>
        <dbReference type="ARBA" id="ARBA00022598"/>
    </source>
</evidence>
<dbReference type="EMBL" id="CP012176">
    <property type="protein sequence ID" value="AKV83535.1"/>
    <property type="molecule type" value="Genomic_DNA"/>
</dbReference>
<dbReference type="Pfam" id="PF06508">
    <property type="entry name" value="QueC"/>
    <property type="match status" value="1"/>
</dbReference>
<evidence type="ECO:0000313" key="12">
    <source>
        <dbReference type="EMBL" id="AKV74562.1"/>
    </source>
</evidence>
<evidence type="ECO:0000313" key="13">
    <source>
        <dbReference type="EMBL" id="AKV76801.1"/>
    </source>
</evidence>
<evidence type="ECO:0000256" key="7">
    <source>
        <dbReference type="ARBA" id="ARBA00037768"/>
    </source>
</evidence>
<evidence type="ECO:0000256" key="1">
    <source>
        <dbReference type="ARBA" id="ARBA00005061"/>
    </source>
</evidence>
<dbReference type="PANTHER" id="PTHR42914">
    <property type="entry name" value="7-CYANO-7-DEAZAGUANINE SYNTHASE"/>
    <property type="match status" value="1"/>
</dbReference>
<evidence type="ECO:0000256" key="9">
    <source>
        <dbReference type="ARBA" id="ARBA00039149"/>
    </source>
</evidence>
<evidence type="ECO:0000256" key="4">
    <source>
        <dbReference type="ARBA" id="ARBA00022741"/>
    </source>
</evidence>
<dbReference type="Gene3D" id="3.40.50.620">
    <property type="entry name" value="HUPs"/>
    <property type="match status" value="1"/>
</dbReference>
<sequence>MKSLFLVSGGLDSTAGMYRFREMDYDCMTIDYGQRAFKEQVKYARINCEKLGKRLIEVNMKKVGDRFREGKSLIPHEPIRHRNAVTIPFALTYASEMGYSAVYVFTVSEECQYESNKPEIISALRKLAEALRIGLIFPFLGLSKAHVLRMGIEHGMDPLNTYSCLLGHRAHCGRCSQCESRKMAFKIAGVDDKTKYLWQ</sequence>
<dbReference type="GO" id="GO:0016874">
    <property type="term" value="F:ligase activity"/>
    <property type="evidence" value="ECO:0007669"/>
    <property type="project" value="UniProtKB-KW"/>
</dbReference>
<keyword evidence="5" id="KW-0862">Zinc</keyword>
<comment type="pathway">
    <text evidence="1">Purine metabolism; 7-cyano-7-deazaguanine biosynthesis.</text>
</comment>
<organism evidence="11 17">
    <name type="scientific">Metallosphaera sedula</name>
    <dbReference type="NCBI Taxonomy" id="43687"/>
    <lineage>
        <taxon>Archaea</taxon>
        <taxon>Thermoproteota</taxon>
        <taxon>Thermoprotei</taxon>
        <taxon>Sulfolobales</taxon>
        <taxon>Sulfolobaceae</taxon>
        <taxon>Metallosphaera</taxon>
    </lineage>
</organism>
<dbReference type="Proteomes" id="UP000061362">
    <property type="component" value="Chromosome"/>
</dbReference>
<dbReference type="InterPro" id="IPR014729">
    <property type="entry name" value="Rossmann-like_a/b/a_fold"/>
</dbReference>
<evidence type="ECO:0000313" key="14">
    <source>
        <dbReference type="EMBL" id="AKV79052.1"/>
    </source>
</evidence>